<evidence type="ECO:0000256" key="2">
    <source>
        <dbReference type="SAM" id="Phobius"/>
    </source>
</evidence>
<feature type="transmembrane region" description="Helical" evidence="2">
    <location>
        <begin position="20"/>
        <end position="42"/>
    </location>
</feature>
<name>A0ABW8Q4S6_9NEIS</name>
<dbReference type="EMBL" id="JBJGEB010000008">
    <property type="protein sequence ID" value="MFK7642529.1"/>
    <property type="molecule type" value="Genomic_DNA"/>
</dbReference>
<keyword evidence="2" id="KW-0812">Transmembrane</keyword>
<accession>A0ABW8Q4S6</accession>
<evidence type="ECO:0000313" key="3">
    <source>
        <dbReference type="EMBL" id="MFK7642529.1"/>
    </source>
</evidence>
<feature type="compositionally biased region" description="Low complexity" evidence="1">
    <location>
        <begin position="107"/>
        <end position="118"/>
    </location>
</feature>
<feature type="compositionally biased region" description="Basic and acidic residues" evidence="1">
    <location>
        <begin position="164"/>
        <end position="175"/>
    </location>
</feature>
<dbReference type="Proteomes" id="UP001621964">
    <property type="component" value="Unassembled WGS sequence"/>
</dbReference>
<keyword evidence="2" id="KW-0472">Membrane</keyword>
<feature type="compositionally biased region" description="Polar residues" evidence="1">
    <location>
        <begin position="119"/>
        <end position="130"/>
    </location>
</feature>
<feature type="compositionally biased region" description="Basic and acidic residues" evidence="1">
    <location>
        <begin position="49"/>
        <end position="68"/>
    </location>
</feature>
<protein>
    <recommendedName>
        <fullName evidence="5">Zinc metalloprotease zmpB</fullName>
    </recommendedName>
</protein>
<keyword evidence="2" id="KW-1133">Transmembrane helix</keyword>
<proteinExistence type="predicted"/>
<evidence type="ECO:0008006" key="5">
    <source>
        <dbReference type="Google" id="ProtNLM"/>
    </source>
</evidence>
<reference evidence="3 4" key="1">
    <citation type="submission" date="2024-11" db="EMBL/GenBank/DDBJ databases">
        <authorList>
            <person name="Mikucki A.G."/>
            <person name="Kahler C.M."/>
        </authorList>
    </citation>
    <scope>NUCLEOTIDE SEQUENCE [LARGE SCALE GENOMIC DNA]</scope>
    <source>
        <strain evidence="3 4">EXNM717</strain>
    </source>
</reference>
<comment type="caution">
    <text evidence="3">The sequence shown here is derived from an EMBL/GenBank/DDBJ whole genome shotgun (WGS) entry which is preliminary data.</text>
</comment>
<evidence type="ECO:0000313" key="4">
    <source>
        <dbReference type="Proteomes" id="UP001621964"/>
    </source>
</evidence>
<feature type="region of interest" description="Disordered" evidence="1">
    <location>
        <begin position="49"/>
        <end position="203"/>
    </location>
</feature>
<dbReference type="RefSeq" id="WP_405386504.1">
    <property type="nucleotide sequence ID" value="NZ_JBJGEB010000008.1"/>
</dbReference>
<keyword evidence="4" id="KW-1185">Reference proteome</keyword>
<evidence type="ECO:0000256" key="1">
    <source>
        <dbReference type="SAM" id="MobiDB-lite"/>
    </source>
</evidence>
<organism evidence="3 4">
    <name type="scientific">Neisseria oralis</name>
    <dbReference type="NCBI Taxonomy" id="1107316"/>
    <lineage>
        <taxon>Bacteria</taxon>
        <taxon>Pseudomonadati</taxon>
        <taxon>Pseudomonadota</taxon>
        <taxon>Betaproteobacteria</taxon>
        <taxon>Neisseriales</taxon>
        <taxon>Neisseriaceae</taxon>
        <taxon>Neisseria</taxon>
    </lineage>
</organism>
<sequence>MPVSRKPKPQPFQLKPKHLVTAVLSVCAAAIVAVIVGVVGTFNSHDKARPIEAQPKDETGTGRVEVLKPEGSGAVPAGGIVINPNAGGQHPTGITDDRMVPPAPINSGSPAAADSGSARQQPATRSNASETDAGPNQPAAAKQDKPDNQAVTPPPPPQNEQPEPETRKEPPKPEPEPPAETKPVPEQAKPQSQQQKEEMDELF</sequence>
<gene>
    <name evidence="3" type="ORF">ACI43T_08500</name>
</gene>